<evidence type="ECO:0000256" key="2">
    <source>
        <dbReference type="SAM" id="SignalP"/>
    </source>
</evidence>
<reference evidence="5" key="2">
    <citation type="submission" date="2020-05" db="UniProtKB">
        <authorList>
            <consortium name="EnsemblMetazoa"/>
        </authorList>
    </citation>
    <scope>IDENTIFICATION</scope>
    <source>
        <strain evidence="5">Aabys</strain>
    </source>
</reference>
<proteinExistence type="evidence at transcript level"/>
<reference evidence="4" key="1">
    <citation type="submission" date="2014-06" db="EMBL/GenBank/DDBJ databases">
        <authorList>
            <person name="Yu W."/>
            <person name="Wei W.J."/>
            <person name="Fan X.J."/>
        </authorList>
    </citation>
    <scope>NUCLEOTIDE SEQUENCE</scope>
</reference>
<dbReference type="RefSeq" id="NP_001292047.1">
    <property type="nucleotide sequence ID" value="NM_001305118.1"/>
</dbReference>
<feature type="signal peptide" evidence="2">
    <location>
        <begin position="1"/>
        <end position="18"/>
    </location>
</feature>
<evidence type="ECO:0000259" key="3">
    <source>
        <dbReference type="PROSITE" id="PS50041"/>
    </source>
</evidence>
<dbReference type="PANTHER" id="PTHR22803">
    <property type="entry name" value="MANNOSE, PHOSPHOLIPASE, LECTIN RECEPTOR RELATED"/>
    <property type="match status" value="1"/>
</dbReference>
<protein>
    <submittedName>
        <fullName evidence="7">Lectin subunit alpha-like precursor</fullName>
    </submittedName>
    <submittedName>
        <fullName evidence="4">Macrophage mannose receptor 1-like protein</fullName>
    </submittedName>
</protein>
<dbReference type="SMART" id="SM00034">
    <property type="entry name" value="CLECT"/>
    <property type="match status" value="1"/>
</dbReference>
<dbReference type="Pfam" id="PF00059">
    <property type="entry name" value="Lectin_C"/>
    <property type="match status" value="1"/>
</dbReference>
<keyword evidence="6" id="KW-1185">Reference proteome</keyword>
<keyword evidence="4" id="KW-0675">Receptor</keyword>
<gene>
    <name evidence="5" type="primary">101899073</name>
    <name evidence="7" type="synonym">LOC101899073</name>
</gene>
<dbReference type="SUPFAM" id="SSF56436">
    <property type="entry name" value="C-type lectin-like"/>
    <property type="match status" value="1"/>
</dbReference>
<dbReference type="PROSITE" id="PS00615">
    <property type="entry name" value="C_TYPE_LECTIN_1"/>
    <property type="match status" value="1"/>
</dbReference>
<evidence type="ECO:0000313" key="6">
    <source>
        <dbReference type="Proteomes" id="UP001652621"/>
    </source>
</evidence>
<dbReference type="InterPro" id="IPR016186">
    <property type="entry name" value="C-type_lectin-like/link_sf"/>
</dbReference>
<dbReference type="InterPro" id="IPR050111">
    <property type="entry name" value="C-type_lectin/snaclec_domain"/>
</dbReference>
<evidence type="ECO:0000313" key="7">
    <source>
        <dbReference type="RefSeq" id="NP_001292047.1"/>
    </source>
</evidence>
<feature type="chain" id="PRO_5038206381" evidence="2 7">
    <location>
        <begin position="19"/>
        <end position="181"/>
    </location>
</feature>
<dbReference type="CDD" id="cd00037">
    <property type="entry name" value="CLECT"/>
    <property type="match status" value="1"/>
</dbReference>
<dbReference type="GeneID" id="101899073"/>
<keyword evidence="1" id="KW-1015">Disulfide bond</keyword>
<dbReference type="VEuPathDB" id="VectorBase:MDOMA2_013267"/>
<dbReference type="AlphaFoldDB" id="A0A088SR08"/>
<dbReference type="Proteomes" id="UP001652621">
    <property type="component" value="Unplaced"/>
</dbReference>
<dbReference type="Gene3D" id="3.10.100.10">
    <property type="entry name" value="Mannose-Binding Protein A, subunit A"/>
    <property type="match status" value="1"/>
</dbReference>
<dbReference type="VEuPathDB" id="VectorBase:MDOA010271"/>
<accession>A0A088SR08</accession>
<dbReference type="eggNOG" id="KOG4297">
    <property type="taxonomic scope" value="Eukaryota"/>
</dbReference>
<dbReference type="InterPro" id="IPR016187">
    <property type="entry name" value="CTDL_fold"/>
</dbReference>
<organism evidence="4">
    <name type="scientific">Musca domestica</name>
    <name type="common">House fly</name>
    <dbReference type="NCBI Taxonomy" id="7370"/>
    <lineage>
        <taxon>Eukaryota</taxon>
        <taxon>Metazoa</taxon>
        <taxon>Ecdysozoa</taxon>
        <taxon>Arthropoda</taxon>
        <taxon>Hexapoda</taxon>
        <taxon>Insecta</taxon>
        <taxon>Pterygota</taxon>
        <taxon>Neoptera</taxon>
        <taxon>Endopterygota</taxon>
        <taxon>Diptera</taxon>
        <taxon>Brachycera</taxon>
        <taxon>Muscomorpha</taxon>
        <taxon>Muscoidea</taxon>
        <taxon>Muscidae</taxon>
        <taxon>Musca</taxon>
    </lineage>
</organism>
<dbReference type="EMBL" id="KJ995734">
    <property type="protein sequence ID" value="AIO05900.1"/>
    <property type="molecule type" value="mRNA"/>
</dbReference>
<dbReference type="InterPro" id="IPR001304">
    <property type="entry name" value="C-type_lectin-like"/>
</dbReference>
<name>A0A088SR08_MUSDO</name>
<dbReference type="KEGG" id="mde:101899073"/>
<reference evidence="7" key="3">
    <citation type="submission" date="2025-04" db="UniProtKB">
        <authorList>
            <consortium name="RefSeq"/>
        </authorList>
    </citation>
    <scope>IDENTIFICATION</scope>
</reference>
<dbReference type="OrthoDB" id="418245at2759"/>
<keyword evidence="2 7" id="KW-0732">Signal</keyword>
<feature type="domain" description="C-type lectin" evidence="3">
    <location>
        <begin position="31"/>
        <end position="151"/>
    </location>
</feature>
<dbReference type="EnsemblMetazoa" id="MDOA010271-RA">
    <property type="protein sequence ID" value="MDOA010271-PA"/>
    <property type="gene ID" value="MDOA010271"/>
</dbReference>
<dbReference type="PROSITE" id="PS50041">
    <property type="entry name" value="C_TYPE_LECTIN_2"/>
    <property type="match status" value="1"/>
</dbReference>
<evidence type="ECO:0000313" key="4">
    <source>
        <dbReference type="EMBL" id="AIO05900.1"/>
    </source>
</evidence>
<evidence type="ECO:0000256" key="1">
    <source>
        <dbReference type="ARBA" id="ARBA00023157"/>
    </source>
</evidence>
<sequence length="181" mass="20759">MRTLIILVFLAGVFHTKFQVLAVRAKLYQTPNNVTYFINQDYTYTWFEALIECSSRNMSLLTLEEDVELLDIYQIAIKNNFAKKPPHLWTGGVGSNRKFIWFSTGTPVATRTWGIGNPDNSGNVENCVQIFENTNKLNDIKCFEKMGFVCEKKPGNDEEKPLADFGKFGDWCLILIKENNE</sequence>
<evidence type="ECO:0000313" key="5">
    <source>
        <dbReference type="EnsemblMetazoa" id="MDOA010271-PA"/>
    </source>
</evidence>
<dbReference type="InterPro" id="IPR018378">
    <property type="entry name" value="C-type_lectin_CS"/>
</dbReference>